<dbReference type="Proteomes" id="UP001206128">
    <property type="component" value="Unassembled WGS sequence"/>
</dbReference>
<dbReference type="GO" id="GO:0005886">
    <property type="term" value="C:plasma membrane"/>
    <property type="evidence" value="ECO:0007669"/>
    <property type="project" value="TreeGrafter"/>
</dbReference>
<evidence type="ECO:0000256" key="1">
    <source>
        <dbReference type="ARBA" id="ARBA00004141"/>
    </source>
</evidence>
<evidence type="ECO:0000256" key="2">
    <source>
        <dbReference type="ARBA" id="ARBA00008873"/>
    </source>
</evidence>
<evidence type="ECO:0000256" key="8">
    <source>
        <dbReference type="SAM" id="Phobius"/>
    </source>
</evidence>
<dbReference type="InterPro" id="IPR027469">
    <property type="entry name" value="Cation_efflux_TMD_sf"/>
</dbReference>
<feature type="transmembrane region" description="Helical" evidence="8">
    <location>
        <begin position="125"/>
        <end position="148"/>
    </location>
</feature>
<comment type="caution">
    <text evidence="11">The sequence shown here is derived from an EMBL/GenBank/DDBJ whole genome shotgun (WGS) entry which is preliminary data.</text>
</comment>
<evidence type="ECO:0000256" key="3">
    <source>
        <dbReference type="ARBA" id="ARBA00022448"/>
    </source>
</evidence>
<evidence type="ECO:0000313" key="12">
    <source>
        <dbReference type="Proteomes" id="UP001206128"/>
    </source>
</evidence>
<evidence type="ECO:0000256" key="4">
    <source>
        <dbReference type="ARBA" id="ARBA00022692"/>
    </source>
</evidence>
<dbReference type="Pfam" id="PF01545">
    <property type="entry name" value="Cation_efflux"/>
    <property type="match status" value="1"/>
</dbReference>
<comment type="subcellular location">
    <subcellularLocation>
        <location evidence="1">Membrane</location>
        <topology evidence="1">Multi-pass membrane protein</topology>
    </subcellularLocation>
</comment>
<feature type="domain" description="Cation efflux protein transmembrane" evidence="9">
    <location>
        <begin position="26"/>
        <end position="217"/>
    </location>
</feature>
<keyword evidence="7 8" id="KW-0472">Membrane</keyword>
<gene>
    <name evidence="11" type="ORF">LX83_003791</name>
</gene>
<sequence>MGQGHGHGHLPPPGGGSASARHLNRLWLSFAISAAFMLVEVVVSMTTSSLALASDAAHMFTDVLGVGMALAAIVLARRSRRTRNRTFGLYRAEVLAALANAVLLFGVAGYVLYEAVGRLAAPPEVPGLPVLLVAAGGLVANLASFLLLRDGAQESLNVRGAYLEVLADLIGSVGVLVSGAITLLFGWRYADPLIGVAIGLFVLPRTWKLARRAVHILFQHAPERLDVAEMSSRLTQVAGVNEVHDLHVWTLTSGMEVASAHLATEANADPAVVLAAAQRLLAEEYRIEHATLQVEPTTSAHRCHELSW</sequence>
<dbReference type="InterPro" id="IPR002524">
    <property type="entry name" value="Cation_efflux"/>
</dbReference>
<dbReference type="GO" id="GO:0005385">
    <property type="term" value="F:zinc ion transmembrane transporter activity"/>
    <property type="evidence" value="ECO:0007669"/>
    <property type="project" value="TreeGrafter"/>
</dbReference>
<dbReference type="SUPFAM" id="SSF161111">
    <property type="entry name" value="Cation efflux protein transmembrane domain-like"/>
    <property type="match status" value="1"/>
</dbReference>
<keyword evidence="12" id="KW-1185">Reference proteome</keyword>
<dbReference type="AlphaFoldDB" id="A0AAE3GGK6"/>
<dbReference type="PANTHER" id="PTHR11562:SF17">
    <property type="entry name" value="RE54080P-RELATED"/>
    <property type="match status" value="1"/>
</dbReference>
<dbReference type="NCBIfam" id="TIGR01297">
    <property type="entry name" value="CDF"/>
    <property type="match status" value="1"/>
</dbReference>
<feature type="transmembrane region" description="Helical" evidence="8">
    <location>
        <begin position="26"/>
        <end position="45"/>
    </location>
</feature>
<evidence type="ECO:0000313" key="11">
    <source>
        <dbReference type="EMBL" id="MCP2166919.1"/>
    </source>
</evidence>
<evidence type="ECO:0000256" key="5">
    <source>
        <dbReference type="ARBA" id="ARBA00022989"/>
    </source>
</evidence>
<keyword evidence="6" id="KW-0406">Ion transport</keyword>
<feature type="transmembrane region" description="Helical" evidence="8">
    <location>
        <begin position="160"/>
        <end position="187"/>
    </location>
</feature>
<keyword evidence="4 8" id="KW-0812">Transmembrane</keyword>
<name>A0AAE3GGK6_9PSEU</name>
<dbReference type="Gene3D" id="1.20.1510.10">
    <property type="entry name" value="Cation efflux protein transmembrane domain"/>
    <property type="match status" value="1"/>
</dbReference>
<dbReference type="InterPro" id="IPR050681">
    <property type="entry name" value="CDF/SLC30A"/>
</dbReference>
<evidence type="ECO:0000256" key="7">
    <source>
        <dbReference type="ARBA" id="ARBA00023136"/>
    </source>
</evidence>
<feature type="transmembrane region" description="Helical" evidence="8">
    <location>
        <begin position="193"/>
        <end position="210"/>
    </location>
</feature>
<evidence type="ECO:0000259" key="10">
    <source>
        <dbReference type="Pfam" id="PF16916"/>
    </source>
</evidence>
<evidence type="ECO:0000259" key="9">
    <source>
        <dbReference type="Pfam" id="PF01545"/>
    </source>
</evidence>
<dbReference type="Pfam" id="PF16916">
    <property type="entry name" value="ZT_dimer"/>
    <property type="match status" value="1"/>
</dbReference>
<proteinExistence type="inferred from homology"/>
<dbReference type="EMBL" id="JAMTCK010000008">
    <property type="protein sequence ID" value="MCP2166919.1"/>
    <property type="molecule type" value="Genomic_DNA"/>
</dbReference>
<feature type="domain" description="Cation efflux protein cytoplasmic" evidence="10">
    <location>
        <begin position="223"/>
        <end position="296"/>
    </location>
</feature>
<dbReference type="InterPro" id="IPR036837">
    <property type="entry name" value="Cation_efflux_CTD_sf"/>
</dbReference>
<dbReference type="PANTHER" id="PTHR11562">
    <property type="entry name" value="CATION EFFLUX PROTEIN/ ZINC TRANSPORTER"/>
    <property type="match status" value="1"/>
</dbReference>
<reference evidence="11" key="1">
    <citation type="submission" date="2022-06" db="EMBL/GenBank/DDBJ databases">
        <title>Genomic Encyclopedia of Archaeal and Bacterial Type Strains, Phase II (KMG-II): from individual species to whole genera.</title>
        <authorList>
            <person name="Goeker M."/>
        </authorList>
    </citation>
    <scope>NUCLEOTIDE SEQUENCE</scope>
    <source>
        <strain evidence="11">DSM 43935</strain>
    </source>
</reference>
<keyword evidence="3" id="KW-0813">Transport</keyword>
<feature type="transmembrane region" description="Helical" evidence="8">
    <location>
        <begin position="88"/>
        <end position="113"/>
    </location>
</feature>
<keyword evidence="5 8" id="KW-1133">Transmembrane helix</keyword>
<feature type="transmembrane region" description="Helical" evidence="8">
    <location>
        <begin position="57"/>
        <end position="76"/>
    </location>
</feature>
<evidence type="ECO:0000256" key="6">
    <source>
        <dbReference type="ARBA" id="ARBA00023065"/>
    </source>
</evidence>
<organism evidence="11 12">
    <name type="scientific">Goodfellowiella coeruleoviolacea</name>
    <dbReference type="NCBI Taxonomy" id="334858"/>
    <lineage>
        <taxon>Bacteria</taxon>
        <taxon>Bacillati</taxon>
        <taxon>Actinomycetota</taxon>
        <taxon>Actinomycetes</taxon>
        <taxon>Pseudonocardiales</taxon>
        <taxon>Pseudonocardiaceae</taxon>
        <taxon>Goodfellowiella</taxon>
    </lineage>
</organism>
<dbReference type="RefSeq" id="WP_253773264.1">
    <property type="nucleotide sequence ID" value="NZ_JAMTCK010000008.1"/>
</dbReference>
<protein>
    <submittedName>
        <fullName evidence="11">Cobalt-zinc-cadmium efflux system protein</fullName>
    </submittedName>
</protein>
<comment type="similarity">
    <text evidence="2">Belongs to the cation diffusion facilitator (CDF) transporter (TC 2.A.4) family. SLC30A subfamily.</text>
</comment>
<accession>A0AAE3GGK6</accession>
<dbReference type="InterPro" id="IPR058533">
    <property type="entry name" value="Cation_efflux_TM"/>
</dbReference>
<dbReference type="SUPFAM" id="SSF160240">
    <property type="entry name" value="Cation efflux protein cytoplasmic domain-like"/>
    <property type="match status" value="1"/>
</dbReference>
<dbReference type="InterPro" id="IPR027470">
    <property type="entry name" value="Cation_efflux_CTD"/>
</dbReference>